<gene>
    <name evidence="5" type="ORF">L596_008061</name>
</gene>
<dbReference type="InterPro" id="IPR035892">
    <property type="entry name" value="C2_domain_sf"/>
</dbReference>
<dbReference type="SMART" id="SM00239">
    <property type="entry name" value="C2"/>
    <property type="match status" value="1"/>
</dbReference>
<evidence type="ECO:0000256" key="1">
    <source>
        <dbReference type="ARBA" id="ARBA00005823"/>
    </source>
</evidence>
<dbReference type="Gene3D" id="2.60.40.150">
    <property type="entry name" value="C2 domain"/>
    <property type="match status" value="1"/>
</dbReference>
<comment type="caution">
    <text evidence="5">The sequence shown here is derived from an EMBL/GenBank/DDBJ whole genome shotgun (WGS) entry which is preliminary data.</text>
</comment>
<dbReference type="Pfam" id="PF00168">
    <property type="entry name" value="C2"/>
    <property type="match status" value="1"/>
</dbReference>
<evidence type="ECO:0000256" key="2">
    <source>
        <dbReference type="ARBA" id="ARBA00022483"/>
    </source>
</evidence>
<feature type="compositionally biased region" description="Low complexity" evidence="3">
    <location>
        <begin position="120"/>
        <end position="136"/>
    </location>
</feature>
<dbReference type="AlphaFoldDB" id="A0A4U5PBB0"/>
<dbReference type="InterPro" id="IPR000008">
    <property type="entry name" value="C2_dom"/>
</dbReference>
<evidence type="ECO:0000313" key="6">
    <source>
        <dbReference type="Proteomes" id="UP000298663"/>
    </source>
</evidence>
<comment type="similarity">
    <text evidence="1">Belongs to the unc-13 family.</text>
</comment>
<evidence type="ECO:0000313" key="5">
    <source>
        <dbReference type="EMBL" id="TKR93647.1"/>
    </source>
</evidence>
<keyword evidence="2" id="KW-0268">Exocytosis</keyword>
<dbReference type="OrthoDB" id="7976202at2759"/>
<evidence type="ECO:0000256" key="3">
    <source>
        <dbReference type="SAM" id="MobiDB-lite"/>
    </source>
</evidence>
<dbReference type="EMBL" id="AZBU02000002">
    <property type="protein sequence ID" value="TKR93647.1"/>
    <property type="molecule type" value="Genomic_DNA"/>
</dbReference>
<name>A0A4U5PBB0_STECR</name>
<dbReference type="PROSITE" id="PS50004">
    <property type="entry name" value="C2"/>
    <property type="match status" value="1"/>
</dbReference>
<dbReference type="GO" id="GO:0006887">
    <property type="term" value="P:exocytosis"/>
    <property type="evidence" value="ECO:0007669"/>
    <property type="project" value="UniProtKB-KW"/>
</dbReference>
<dbReference type="Proteomes" id="UP000298663">
    <property type="component" value="Unassembled WGS sequence"/>
</dbReference>
<reference evidence="5 6" key="2">
    <citation type="journal article" date="2019" name="G3 (Bethesda)">
        <title>Hybrid Assembly of the Genome of the Entomopathogenic Nematode Steinernema carpocapsae Identifies the X-Chromosome.</title>
        <authorList>
            <person name="Serra L."/>
            <person name="Macchietto M."/>
            <person name="Macias-Munoz A."/>
            <person name="McGill C.J."/>
            <person name="Rodriguez I.M."/>
            <person name="Rodriguez B."/>
            <person name="Murad R."/>
            <person name="Mortazavi A."/>
        </authorList>
    </citation>
    <scope>NUCLEOTIDE SEQUENCE [LARGE SCALE GENOMIC DNA]</scope>
    <source>
        <strain evidence="5 6">ALL</strain>
    </source>
</reference>
<dbReference type="PANTHER" id="PTHR45999">
    <property type="entry name" value="UNC-13-4A, ISOFORM B"/>
    <property type="match status" value="1"/>
</dbReference>
<keyword evidence="6" id="KW-1185">Reference proteome</keyword>
<feature type="region of interest" description="Disordered" evidence="3">
    <location>
        <begin position="118"/>
        <end position="138"/>
    </location>
</feature>
<dbReference type="STRING" id="34508.A0A4U5PBB0"/>
<sequence>MREEFYRQAVNALLLSEAPETARGGQTYQLVEHLKQVTNFPDRSHNEILNDIEHSIRFSVEITISSRKTENFVVVMEKSANAKVAREFRVNANKPTKIDIGESYSVLLRVFCVDDESDCASPTSPSATSPAIPSPARRSMRKTDSFLKRWVRFHSYKGEGYLIQLKDFKKAKENRVVMPNDSSCTFSITRNTEFSADGFPVEGLIELIRHVMQYNYELLMESDVALSHKYAGELCDSSDALLRQICQFYDIPFLSRRLITLSVILGWKTNEMSIDGAAVDNLLKQIRSSSHKTADDSRESSEYLSKQSEDFMEKVLSKSKTGVFFPPENSNFLYEFTCSIQQILNICNLEIWQHHLDICPILDAKVYLERLIQRDSDAWIEEMKSKFGGPTTLSQVCSMVDCIQSLFRQFGHKYALFFNQFNITYAHAVLEALDSKLSDLICDGLKTSTETLEPRNRDELTLFTKKSMQLFDGVRMLLVYANNPPTLNLNCFEEWFEDSCVFWTYAWRGMVKACIAKAVFSDGEDSHSTEGNVCDSAVMLLGLCKALCDDLLRLRPTRPKILLTCVLKVTSILSDSMTSYACRLTESVRDHISTSRVLRFANSVEHVQLQLTSNYHRFLRIDRLKNYLNDHEYSIVRSSMSHMFSAAQKTCVSIVDSLLDHACALKRESIREHTEAITMYPAETSKRTIKSYMRQLLANERADSLLAYLERSANLIEASCQPTLVERTSEALWKVVEGVILETMLYGQQAEYYAEVEKDCESICRLLDVPFRRNGLLGQRIHLNKVSTQDIALQYYSVLADLCASWPNRRQSPEEKVRVPKVMMRLGYLRSTNQQIIVHVNIISGFDVPILDRLTQSSDPYVRMEIYPRSFFPLATFPAQSTQMKKQTLKPYWNESFQFLIPEEMFFTNGACLCLTVLDHDVLSYNDLAGQALIPLASIKRVKSLSSKHLPYPTTMAFPLPTSHQYTEYFKVLKERSNRDPLAKEVYNYEKYVRDYRLLPPDALDDKDINVEAKRMFGQPQKLKDFLSDLIN</sequence>
<protein>
    <recommendedName>
        <fullName evidence="4">C2 domain-containing protein</fullName>
    </recommendedName>
</protein>
<feature type="domain" description="C2" evidence="4">
    <location>
        <begin position="818"/>
        <end position="949"/>
    </location>
</feature>
<evidence type="ECO:0000259" key="4">
    <source>
        <dbReference type="PROSITE" id="PS50004"/>
    </source>
</evidence>
<dbReference type="GO" id="GO:0099503">
    <property type="term" value="C:secretory vesicle"/>
    <property type="evidence" value="ECO:0007669"/>
    <property type="project" value="TreeGrafter"/>
</dbReference>
<dbReference type="PANTHER" id="PTHR45999:SF4">
    <property type="entry name" value="UNC-13-4A, ISOFORM B"/>
    <property type="match status" value="1"/>
</dbReference>
<dbReference type="SUPFAM" id="SSF49562">
    <property type="entry name" value="C2 domain (Calcium/lipid-binding domain, CaLB)"/>
    <property type="match status" value="1"/>
</dbReference>
<organism evidence="5 6">
    <name type="scientific">Steinernema carpocapsae</name>
    <name type="common">Entomopathogenic nematode</name>
    <dbReference type="NCBI Taxonomy" id="34508"/>
    <lineage>
        <taxon>Eukaryota</taxon>
        <taxon>Metazoa</taxon>
        <taxon>Ecdysozoa</taxon>
        <taxon>Nematoda</taxon>
        <taxon>Chromadorea</taxon>
        <taxon>Rhabditida</taxon>
        <taxon>Tylenchina</taxon>
        <taxon>Panagrolaimomorpha</taxon>
        <taxon>Strongyloidoidea</taxon>
        <taxon>Steinernematidae</taxon>
        <taxon>Steinernema</taxon>
    </lineage>
</organism>
<accession>A0A4U5PBB0</accession>
<reference evidence="5 6" key="1">
    <citation type="journal article" date="2015" name="Genome Biol.">
        <title>Comparative genomics of Steinernema reveals deeply conserved gene regulatory networks.</title>
        <authorList>
            <person name="Dillman A.R."/>
            <person name="Macchietto M."/>
            <person name="Porter C.F."/>
            <person name="Rogers A."/>
            <person name="Williams B."/>
            <person name="Antoshechkin I."/>
            <person name="Lee M.M."/>
            <person name="Goodwin Z."/>
            <person name="Lu X."/>
            <person name="Lewis E.E."/>
            <person name="Goodrich-Blair H."/>
            <person name="Stock S.P."/>
            <person name="Adams B.J."/>
            <person name="Sternberg P.W."/>
            <person name="Mortazavi A."/>
        </authorList>
    </citation>
    <scope>NUCLEOTIDE SEQUENCE [LARGE SCALE GENOMIC DNA]</scope>
    <source>
        <strain evidence="5 6">ALL</strain>
    </source>
</reference>
<dbReference type="InterPro" id="IPR052095">
    <property type="entry name" value="UNC-13_domain"/>
</dbReference>
<proteinExistence type="inferred from homology"/>